<gene>
    <name evidence="2" type="ORF">ACFYTH_08910</name>
</gene>
<evidence type="ECO:0000259" key="1">
    <source>
        <dbReference type="Pfam" id="PF18007"/>
    </source>
</evidence>
<evidence type="ECO:0000313" key="3">
    <source>
        <dbReference type="Proteomes" id="UP001601521"/>
    </source>
</evidence>
<reference evidence="2 3" key="1">
    <citation type="submission" date="2024-10" db="EMBL/GenBank/DDBJ databases">
        <title>The Natural Products Discovery Center: Release of the First 8490 Sequenced Strains for Exploring Actinobacteria Biosynthetic Diversity.</title>
        <authorList>
            <person name="Kalkreuter E."/>
            <person name="Kautsar S.A."/>
            <person name="Yang D."/>
            <person name="Bader C.D."/>
            <person name="Teijaro C.N."/>
            <person name="Fluegel L."/>
            <person name="Davis C.M."/>
            <person name="Simpson J.R."/>
            <person name="Lauterbach L."/>
            <person name="Steele A.D."/>
            <person name="Gui C."/>
            <person name="Meng S."/>
            <person name="Li G."/>
            <person name="Viehrig K."/>
            <person name="Ye F."/>
            <person name="Su P."/>
            <person name="Kiefer A.F."/>
            <person name="Nichols A."/>
            <person name="Cepeda A.J."/>
            <person name="Yan W."/>
            <person name="Fan B."/>
            <person name="Jiang Y."/>
            <person name="Adhikari A."/>
            <person name="Zheng C.-J."/>
            <person name="Schuster L."/>
            <person name="Cowan T.M."/>
            <person name="Smanski M.J."/>
            <person name="Chevrette M.G."/>
            <person name="De Carvalho L.P.S."/>
            <person name="Shen B."/>
        </authorList>
    </citation>
    <scope>NUCLEOTIDE SEQUENCE [LARGE SCALE GENOMIC DNA]</scope>
    <source>
        <strain evidence="2 3">NPDC004550</strain>
    </source>
</reference>
<feature type="domain" description="Rv3651-like N-terminal" evidence="1">
    <location>
        <begin position="11"/>
        <end position="118"/>
    </location>
</feature>
<dbReference type="RefSeq" id="WP_387250318.1">
    <property type="nucleotide sequence ID" value="NZ_JBIALX010000003.1"/>
</dbReference>
<accession>A0ABW6NE86</accession>
<proteinExistence type="predicted"/>
<dbReference type="Pfam" id="PF18007">
    <property type="entry name" value="Rv3651-like_N"/>
    <property type="match status" value="1"/>
</dbReference>
<name>A0ABW6NE86_9NOCA</name>
<evidence type="ECO:0000313" key="2">
    <source>
        <dbReference type="EMBL" id="MFF0453475.1"/>
    </source>
</evidence>
<keyword evidence="3" id="KW-1185">Reference proteome</keyword>
<organism evidence="2 3">
    <name type="scientific">Nocardia africana</name>
    <dbReference type="NCBI Taxonomy" id="134964"/>
    <lineage>
        <taxon>Bacteria</taxon>
        <taxon>Bacillati</taxon>
        <taxon>Actinomycetota</taxon>
        <taxon>Actinomycetes</taxon>
        <taxon>Mycobacteriales</taxon>
        <taxon>Nocardiaceae</taxon>
        <taxon>Nocardia</taxon>
    </lineage>
</organism>
<comment type="caution">
    <text evidence="2">The sequence shown here is derived from an EMBL/GenBank/DDBJ whole genome shotgun (WGS) entry which is preliminary data.</text>
</comment>
<dbReference type="Proteomes" id="UP001601521">
    <property type="component" value="Unassembled WGS sequence"/>
</dbReference>
<sequence>MAGAESVGSPWLLVETLAPASGPTIVADGPRAREWTNLSRAGRSLGTGATALAAAAVDTAAVAVPAATSGAGAEPAPDGRIVMSEGGWTAIAVPVFCSFGAVHGVQLWIGAEGQQPPPRRAVAAWDWDSDTELAHHGPGLEELAFARAREHVRAVRTPPEVFGRMVRFDERMAYTAVVAGTDPARRWQGELAIRGDDEIVRNFQLVIRVHREDPHLAVSPRTAHVTRALLHEITDASPPRPDTDLAITRAVSRSADAGVGFVELRLGLVYEWASPPPPPLERWSTERPLVHPDDQRDYRAAFAAVFADDTDAPARTLGFRIRFEHSDWIVVRAELSRLGSERAHGMIRVVPAAG</sequence>
<dbReference type="InterPro" id="IPR041458">
    <property type="entry name" value="Rv3651-like_N"/>
</dbReference>
<protein>
    <submittedName>
        <fullName evidence="2">GAF domain-containing protein</fullName>
    </submittedName>
</protein>
<dbReference type="EMBL" id="JBIALX010000003">
    <property type="protein sequence ID" value="MFF0453475.1"/>
    <property type="molecule type" value="Genomic_DNA"/>
</dbReference>